<feature type="region of interest" description="Disordered" evidence="1">
    <location>
        <begin position="89"/>
        <end position="116"/>
    </location>
</feature>
<accession>A0A4U5QBC5</accession>
<evidence type="ECO:0000313" key="2">
    <source>
        <dbReference type="EMBL" id="TKS07674.1"/>
    </source>
</evidence>
<proteinExistence type="predicted"/>
<dbReference type="EMBL" id="RCHU01000318">
    <property type="protein sequence ID" value="TKS07674.1"/>
    <property type="molecule type" value="Genomic_DNA"/>
</dbReference>
<protein>
    <submittedName>
        <fullName evidence="2">Uncharacterized protein</fullName>
    </submittedName>
</protein>
<feature type="compositionally biased region" description="Acidic residues" evidence="1">
    <location>
        <begin position="91"/>
        <end position="101"/>
    </location>
</feature>
<evidence type="ECO:0000256" key="1">
    <source>
        <dbReference type="SAM" id="MobiDB-lite"/>
    </source>
</evidence>
<organism evidence="2">
    <name type="scientific">Populus alba</name>
    <name type="common">White poplar</name>
    <dbReference type="NCBI Taxonomy" id="43335"/>
    <lineage>
        <taxon>Eukaryota</taxon>
        <taxon>Viridiplantae</taxon>
        <taxon>Streptophyta</taxon>
        <taxon>Embryophyta</taxon>
        <taxon>Tracheophyta</taxon>
        <taxon>Spermatophyta</taxon>
        <taxon>Magnoliopsida</taxon>
        <taxon>eudicotyledons</taxon>
        <taxon>Gunneridae</taxon>
        <taxon>Pentapetalae</taxon>
        <taxon>rosids</taxon>
        <taxon>fabids</taxon>
        <taxon>Malpighiales</taxon>
        <taxon>Salicaceae</taxon>
        <taxon>Saliceae</taxon>
        <taxon>Populus</taxon>
    </lineage>
</organism>
<reference evidence="2" key="1">
    <citation type="submission" date="2018-10" db="EMBL/GenBank/DDBJ databases">
        <title>Population genomic analysis revealed the cold adaptation of white poplar.</title>
        <authorList>
            <person name="Liu Y.-J."/>
        </authorList>
    </citation>
    <scope>NUCLEOTIDE SEQUENCE [LARGE SCALE GENOMIC DNA]</scope>
    <source>
        <strain evidence="2">PAL-ZL1</strain>
    </source>
</reference>
<sequence>MDLTVLQSSKVLRTMRRLVKYRMMCWSRWVGGEIDSLVDGCAWRWAHERRTEVEIRARWKREGDLGEMGSGSSVTRVWISLKEEQQNLGDGDCDLGEEGNLEGDLNQLSHMNGREE</sequence>
<gene>
    <name evidence="2" type="ORF">D5086_0000111400</name>
</gene>
<comment type="caution">
    <text evidence="2">The sequence shown here is derived from an EMBL/GenBank/DDBJ whole genome shotgun (WGS) entry which is preliminary data.</text>
</comment>
<name>A0A4U5QBC5_POPAL</name>
<dbReference type="AlphaFoldDB" id="A0A4U5QBC5"/>